<reference evidence="1 2" key="1">
    <citation type="submission" date="2018-05" db="EMBL/GenBank/DDBJ databases">
        <title>Genomic Encyclopedia of Type Strains, Phase IV (KMG-IV): sequencing the most valuable type-strain genomes for metagenomic binning, comparative biology and taxonomic classification.</title>
        <authorList>
            <person name="Goeker M."/>
        </authorList>
    </citation>
    <scope>NUCLEOTIDE SEQUENCE [LARGE SCALE GENOMIC DNA]</scope>
    <source>
        <strain evidence="1 2">DSM 2626</strain>
    </source>
</reference>
<dbReference type="Proteomes" id="UP000245631">
    <property type="component" value="Unassembled WGS sequence"/>
</dbReference>
<proteinExistence type="predicted"/>
<dbReference type="AlphaFoldDB" id="A0A8E2WI10"/>
<gene>
    <name evidence="1" type="ORF">C8D77_1011052</name>
</gene>
<evidence type="ECO:0000313" key="2">
    <source>
        <dbReference type="Proteomes" id="UP000245631"/>
    </source>
</evidence>
<evidence type="ECO:0000313" key="1">
    <source>
        <dbReference type="EMBL" id="PWJ94367.1"/>
    </source>
</evidence>
<sequence>MSMSIGWSRSAASSMASDVIWPIRKTRRRAGFSLIAMPCADQVNEAVKRWMRVQASSNSVSEVA</sequence>
<accession>A0A8E2WI10</accession>
<protein>
    <submittedName>
        <fullName evidence="1">Uncharacterized protein</fullName>
    </submittedName>
</protein>
<organism evidence="1 2">
    <name type="scientific">Rhizobium loti</name>
    <name type="common">Mesorhizobium loti</name>
    <dbReference type="NCBI Taxonomy" id="381"/>
    <lineage>
        <taxon>Bacteria</taxon>
        <taxon>Pseudomonadati</taxon>
        <taxon>Pseudomonadota</taxon>
        <taxon>Alphaproteobacteria</taxon>
        <taxon>Hyphomicrobiales</taxon>
        <taxon>Phyllobacteriaceae</taxon>
        <taxon>Mesorhizobium</taxon>
    </lineage>
</organism>
<dbReference type="EMBL" id="QGGH01000001">
    <property type="protein sequence ID" value="PWJ94367.1"/>
    <property type="molecule type" value="Genomic_DNA"/>
</dbReference>
<comment type="caution">
    <text evidence="1">The sequence shown here is derived from an EMBL/GenBank/DDBJ whole genome shotgun (WGS) entry which is preliminary data.</text>
</comment>
<name>A0A8E2WI10_RHILI</name>